<organism evidence="2 3">
    <name type="scientific">Antiquaquibacter oligotrophicus</name>
    <dbReference type="NCBI Taxonomy" id="2880260"/>
    <lineage>
        <taxon>Bacteria</taxon>
        <taxon>Bacillati</taxon>
        <taxon>Actinomycetota</taxon>
        <taxon>Actinomycetes</taxon>
        <taxon>Micrococcales</taxon>
        <taxon>Microbacteriaceae</taxon>
        <taxon>Antiquaquibacter</taxon>
    </lineage>
</organism>
<sequence length="206" mass="21998">MMPRDISVLALVCTLTPSPELSSTQLLADQVLASFRELGVLGQSVRTVDMNVSPGVTANEGDGDGWPRIRSLIMAADILLVATPIWMGHASSEAYRAMERLDAELSTFDDEGRAILAGKVATVAVVGNEDGAHKATADLYQGLNDVGFTIPSQGGTYWVGQAMQTVDYKDLDSIPDEVANANLLLATNATHLASVLREKPYLPTRP</sequence>
<protein>
    <submittedName>
        <fullName evidence="2">Multimeric flavodoxin WrbA</fullName>
    </submittedName>
</protein>
<comment type="caution">
    <text evidence="2">The sequence shown here is derived from an EMBL/GenBank/DDBJ whole genome shotgun (WGS) entry which is preliminary data.</text>
</comment>
<evidence type="ECO:0000259" key="1">
    <source>
        <dbReference type="Pfam" id="PF03358"/>
    </source>
</evidence>
<name>A0ABT6KTR6_9MICO</name>
<dbReference type="EMBL" id="JARXVQ010000001">
    <property type="protein sequence ID" value="MDH6182589.1"/>
    <property type="molecule type" value="Genomic_DNA"/>
</dbReference>
<keyword evidence="3" id="KW-1185">Reference proteome</keyword>
<dbReference type="Pfam" id="PF03358">
    <property type="entry name" value="FMN_red"/>
    <property type="match status" value="1"/>
</dbReference>
<gene>
    <name evidence="2" type="ORF">M2152_002771</name>
</gene>
<dbReference type="Gene3D" id="3.40.50.360">
    <property type="match status" value="1"/>
</dbReference>
<dbReference type="InterPro" id="IPR005025">
    <property type="entry name" value="FMN_Rdtase-like_dom"/>
</dbReference>
<evidence type="ECO:0000313" key="3">
    <source>
        <dbReference type="Proteomes" id="UP001160142"/>
    </source>
</evidence>
<feature type="domain" description="NADPH-dependent FMN reductase-like" evidence="1">
    <location>
        <begin position="8"/>
        <end position="161"/>
    </location>
</feature>
<proteinExistence type="predicted"/>
<dbReference type="InterPro" id="IPR029039">
    <property type="entry name" value="Flavoprotein-like_sf"/>
</dbReference>
<accession>A0ABT6KTR6</accession>
<evidence type="ECO:0000313" key="2">
    <source>
        <dbReference type="EMBL" id="MDH6182589.1"/>
    </source>
</evidence>
<dbReference type="Proteomes" id="UP001160142">
    <property type="component" value="Unassembled WGS sequence"/>
</dbReference>
<dbReference type="SUPFAM" id="SSF52218">
    <property type="entry name" value="Flavoproteins"/>
    <property type="match status" value="1"/>
</dbReference>
<reference evidence="2 3" key="1">
    <citation type="submission" date="2023-04" db="EMBL/GenBank/DDBJ databases">
        <title>Genome Encyclopedia of Bacteria and Archaea VI: Functional Genomics of Type Strains.</title>
        <authorList>
            <person name="Whitman W."/>
        </authorList>
    </citation>
    <scope>NUCLEOTIDE SEQUENCE [LARGE SCALE GENOMIC DNA]</scope>
    <source>
        <strain evidence="2 3">SG_E_30_P1</strain>
    </source>
</reference>